<comment type="caution">
    <text evidence="2">The sequence shown here is derived from an EMBL/GenBank/DDBJ whole genome shotgun (WGS) entry which is preliminary data.</text>
</comment>
<feature type="region of interest" description="Disordered" evidence="1">
    <location>
        <begin position="1"/>
        <end position="32"/>
    </location>
</feature>
<evidence type="ECO:0000256" key="1">
    <source>
        <dbReference type="SAM" id="MobiDB-lite"/>
    </source>
</evidence>
<protein>
    <submittedName>
        <fullName evidence="2">Uncharacterized protein</fullName>
    </submittedName>
</protein>
<proteinExistence type="predicted"/>
<sequence>MTRASHDGHGASLSHAPPPSPPPSADVQHGPWVPTYLSPPAVGFPVFDPSRIGSDHSRVPWIRPSQQRLLRHHSHVALPGRSDLRRAVPEVTCIPVEESIRVRIV</sequence>
<dbReference type="Proteomes" id="UP001341840">
    <property type="component" value="Unassembled WGS sequence"/>
</dbReference>
<evidence type="ECO:0000313" key="3">
    <source>
        <dbReference type="Proteomes" id="UP001341840"/>
    </source>
</evidence>
<name>A0ABU6TGX1_9FABA</name>
<gene>
    <name evidence="2" type="ORF">PIB30_048765</name>
</gene>
<evidence type="ECO:0000313" key="2">
    <source>
        <dbReference type="EMBL" id="MED6147962.1"/>
    </source>
</evidence>
<keyword evidence="3" id="KW-1185">Reference proteome</keyword>
<reference evidence="2 3" key="1">
    <citation type="journal article" date="2023" name="Plants (Basel)">
        <title>Bridging the Gap: Combining Genomics and Transcriptomics Approaches to Understand Stylosanthes scabra, an Orphan Legume from the Brazilian Caatinga.</title>
        <authorList>
            <person name="Ferreira-Neto J.R.C."/>
            <person name="da Silva M.D."/>
            <person name="Binneck E."/>
            <person name="de Melo N.F."/>
            <person name="da Silva R.H."/>
            <person name="de Melo A.L.T.M."/>
            <person name="Pandolfi V."/>
            <person name="Bustamante F.O."/>
            <person name="Brasileiro-Vidal A.C."/>
            <person name="Benko-Iseppon A.M."/>
        </authorList>
    </citation>
    <scope>NUCLEOTIDE SEQUENCE [LARGE SCALE GENOMIC DNA]</scope>
    <source>
        <tissue evidence="2">Leaves</tissue>
    </source>
</reference>
<accession>A0ABU6TGX1</accession>
<organism evidence="2 3">
    <name type="scientific">Stylosanthes scabra</name>
    <dbReference type="NCBI Taxonomy" id="79078"/>
    <lineage>
        <taxon>Eukaryota</taxon>
        <taxon>Viridiplantae</taxon>
        <taxon>Streptophyta</taxon>
        <taxon>Embryophyta</taxon>
        <taxon>Tracheophyta</taxon>
        <taxon>Spermatophyta</taxon>
        <taxon>Magnoliopsida</taxon>
        <taxon>eudicotyledons</taxon>
        <taxon>Gunneridae</taxon>
        <taxon>Pentapetalae</taxon>
        <taxon>rosids</taxon>
        <taxon>fabids</taxon>
        <taxon>Fabales</taxon>
        <taxon>Fabaceae</taxon>
        <taxon>Papilionoideae</taxon>
        <taxon>50 kb inversion clade</taxon>
        <taxon>dalbergioids sensu lato</taxon>
        <taxon>Dalbergieae</taxon>
        <taxon>Pterocarpus clade</taxon>
        <taxon>Stylosanthes</taxon>
    </lineage>
</organism>
<dbReference type="EMBL" id="JASCZI010090943">
    <property type="protein sequence ID" value="MED6147962.1"/>
    <property type="molecule type" value="Genomic_DNA"/>
</dbReference>